<dbReference type="AlphaFoldDB" id="A0A853AJN8"/>
<name>A0A853AJN8_9PSEU</name>
<sequence>MSPQELPIIDYDTVPVGSLQHRIRSLSAEEIEQLLDHERTHNDRVQVCEVLENRLDELRAGAEPSGGTQDTGPVEAENTPAGSPVGPGGSPEPMHPPRHGMVGQPGRPRADRPRQQ</sequence>
<dbReference type="Pfam" id="PF26450">
    <property type="entry name" value="DUF8129"/>
    <property type="match status" value="1"/>
</dbReference>
<proteinExistence type="predicted"/>
<dbReference type="RefSeq" id="WP_179722486.1">
    <property type="nucleotide sequence ID" value="NZ_BAABFH010000001.1"/>
</dbReference>
<evidence type="ECO:0000259" key="2">
    <source>
        <dbReference type="Pfam" id="PF26450"/>
    </source>
</evidence>
<dbReference type="EMBL" id="JACCFJ010000001">
    <property type="protein sequence ID" value="NYI84872.1"/>
    <property type="molecule type" value="Genomic_DNA"/>
</dbReference>
<evidence type="ECO:0000313" key="4">
    <source>
        <dbReference type="Proteomes" id="UP000587002"/>
    </source>
</evidence>
<keyword evidence="4" id="KW-1185">Reference proteome</keyword>
<reference evidence="3 4" key="1">
    <citation type="submission" date="2020-07" db="EMBL/GenBank/DDBJ databases">
        <title>Sequencing the genomes of 1000 actinobacteria strains.</title>
        <authorList>
            <person name="Klenk H.-P."/>
        </authorList>
    </citation>
    <scope>NUCLEOTIDE SEQUENCE [LARGE SCALE GENOMIC DNA]</scope>
    <source>
        <strain evidence="3 4">DSM 44065</strain>
    </source>
</reference>
<evidence type="ECO:0000256" key="1">
    <source>
        <dbReference type="SAM" id="MobiDB-lite"/>
    </source>
</evidence>
<feature type="region of interest" description="Disordered" evidence="1">
    <location>
        <begin position="58"/>
        <end position="116"/>
    </location>
</feature>
<comment type="caution">
    <text evidence="3">The sequence shown here is derived from an EMBL/GenBank/DDBJ whole genome shotgun (WGS) entry which is preliminary data.</text>
</comment>
<dbReference type="InterPro" id="IPR058442">
    <property type="entry name" value="DUF8129"/>
</dbReference>
<gene>
    <name evidence="3" type="ORF">HNR68_003502</name>
</gene>
<evidence type="ECO:0000313" key="3">
    <source>
        <dbReference type="EMBL" id="NYI84872.1"/>
    </source>
</evidence>
<protein>
    <recommendedName>
        <fullName evidence="2">DUF8129 domain-containing protein</fullName>
    </recommendedName>
</protein>
<accession>A0A853AJN8</accession>
<dbReference type="Proteomes" id="UP000587002">
    <property type="component" value="Unassembled WGS sequence"/>
</dbReference>
<organism evidence="3 4">
    <name type="scientific">Saccharopolyspora hordei</name>
    <dbReference type="NCBI Taxonomy" id="1838"/>
    <lineage>
        <taxon>Bacteria</taxon>
        <taxon>Bacillati</taxon>
        <taxon>Actinomycetota</taxon>
        <taxon>Actinomycetes</taxon>
        <taxon>Pseudonocardiales</taxon>
        <taxon>Pseudonocardiaceae</taxon>
        <taxon>Saccharopolyspora</taxon>
    </lineage>
</organism>
<feature type="domain" description="DUF8129" evidence="2">
    <location>
        <begin position="13"/>
        <end position="60"/>
    </location>
</feature>